<dbReference type="EMBL" id="BMHC01000020">
    <property type="protein sequence ID" value="GGI31365.1"/>
    <property type="molecule type" value="Genomic_DNA"/>
</dbReference>
<accession>A0AA88BBG6</accession>
<gene>
    <name evidence="1" type="ORF">GCM10010987_64060</name>
</gene>
<name>A0AA88BBG6_9BRAD</name>
<evidence type="ECO:0000313" key="2">
    <source>
        <dbReference type="Proteomes" id="UP000625079"/>
    </source>
</evidence>
<sequence length="96" mass="10449">MSPVVHGTTNAAPRRSVHIRYVARRDLPRLTLESGKGTIFRGEEQEPVICLHGLQRSQAASIAVSNEISVSVQEKRANSAVNTIVNLSKNGFVIGR</sequence>
<protein>
    <submittedName>
        <fullName evidence="1">Uncharacterized protein</fullName>
    </submittedName>
</protein>
<dbReference type="AlphaFoldDB" id="A0AA88BBG6"/>
<proteinExistence type="predicted"/>
<comment type="caution">
    <text evidence="1">The sequence shown here is derived from an EMBL/GenBank/DDBJ whole genome shotgun (WGS) entry which is preliminary data.</text>
</comment>
<dbReference type="Proteomes" id="UP000625079">
    <property type="component" value="Unassembled WGS sequence"/>
</dbReference>
<organism evidence="1 2">
    <name type="scientific">Bradyrhizobium guangdongense</name>
    <dbReference type="NCBI Taxonomy" id="1325090"/>
    <lineage>
        <taxon>Bacteria</taxon>
        <taxon>Pseudomonadati</taxon>
        <taxon>Pseudomonadota</taxon>
        <taxon>Alphaproteobacteria</taxon>
        <taxon>Hyphomicrobiales</taxon>
        <taxon>Nitrobacteraceae</taxon>
        <taxon>Bradyrhizobium</taxon>
    </lineage>
</organism>
<evidence type="ECO:0000313" key="1">
    <source>
        <dbReference type="EMBL" id="GGI31365.1"/>
    </source>
</evidence>
<reference evidence="1" key="1">
    <citation type="journal article" date="2014" name="Int. J. Syst. Evol. Microbiol.">
        <title>Complete genome sequence of Corynebacterium casei LMG S-19264T (=DSM 44701T), isolated from a smear-ripened cheese.</title>
        <authorList>
            <consortium name="US DOE Joint Genome Institute (JGI-PGF)"/>
            <person name="Walter F."/>
            <person name="Albersmeier A."/>
            <person name="Kalinowski J."/>
            <person name="Ruckert C."/>
        </authorList>
    </citation>
    <scope>NUCLEOTIDE SEQUENCE</scope>
    <source>
        <strain evidence="1">CGMCC 1.15034</strain>
    </source>
</reference>
<reference evidence="1" key="2">
    <citation type="submission" date="2022-12" db="EMBL/GenBank/DDBJ databases">
        <authorList>
            <person name="Sun Q."/>
            <person name="Zhou Y."/>
        </authorList>
    </citation>
    <scope>NUCLEOTIDE SEQUENCE</scope>
    <source>
        <strain evidence="1">CGMCC 1.15034</strain>
    </source>
</reference>